<dbReference type="SUPFAM" id="SSF52402">
    <property type="entry name" value="Adenine nucleotide alpha hydrolases-like"/>
    <property type="match status" value="1"/>
</dbReference>
<dbReference type="InterPro" id="IPR014729">
    <property type="entry name" value="Rossmann-like_a/b/a_fold"/>
</dbReference>
<reference evidence="2 3" key="1">
    <citation type="submission" date="2018-08" db="EMBL/GenBank/DDBJ databases">
        <authorList>
            <person name="Lee Y."/>
            <person name="Kakembo D."/>
        </authorList>
    </citation>
    <scope>NUCLEOTIDE SEQUENCE [LARGE SCALE GENOMIC DNA]</scope>
    <source>
        <strain evidence="2 3">JBCS1880</strain>
    </source>
</reference>
<dbReference type="RefSeq" id="WP_116888609.1">
    <property type="nucleotide sequence ID" value="NZ_CP031641.1"/>
</dbReference>
<dbReference type="PANTHER" id="PTHR43196:SF2">
    <property type="entry name" value="PHOSPHOADENOSINE PHOSPHOSULFATE REDUCTASE"/>
    <property type="match status" value="1"/>
</dbReference>
<evidence type="ECO:0000259" key="1">
    <source>
        <dbReference type="Pfam" id="PF01507"/>
    </source>
</evidence>
<organism evidence="2 3">
    <name type="scientific">Pseudomonas parafulva</name>
    <dbReference type="NCBI Taxonomy" id="157782"/>
    <lineage>
        <taxon>Bacteria</taxon>
        <taxon>Pseudomonadati</taxon>
        <taxon>Pseudomonadota</taxon>
        <taxon>Gammaproteobacteria</taxon>
        <taxon>Pseudomonadales</taxon>
        <taxon>Pseudomonadaceae</taxon>
        <taxon>Pseudomonas</taxon>
    </lineage>
</organism>
<dbReference type="Proteomes" id="UP000258127">
    <property type="component" value="Chromosome"/>
</dbReference>
<dbReference type="PANTHER" id="PTHR43196">
    <property type="entry name" value="SULFATE ADENYLYLTRANSFERASE SUBUNIT 2"/>
    <property type="match status" value="1"/>
</dbReference>
<dbReference type="InterPro" id="IPR050128">
    <property type="entry name" value="Sulfate_adenylyltrnsfr_sub2"/>
</dbReference>
<name>A0AAI8KCF7_9PSED</name>
<proteinExistence type="predicted"/>
<gene>
    <name evidence="2" type="ORF">DZC75_13775</name>
</gene>
<sequence>MIILPSHPATGYAVNLLHNKQFNVVSVSGGKDSTATLLLALALEVPNLRAVFADTGNEHELTLEYLDYLSDATGVQIERRRADFSHQIARKRQFIATKWREQRVPETIVESALQVLQPTGVPFLDLCLWKGRFPSRKAQFCTGELKRNVLVEQVMLPLLDGNNMVLSWQGVRRDESEARRYLPQVDEVGGGLFNFRPIIDWPVQAVFEAHRFAGVKANPLYSRGMGRVGCMPCINCRKGELREIAARFPEHIEKIAHWEDLVRQASKRGGATFFAGANAKHQKGSIADMSPAEIVALANIHQAVEWSRTTRGGIQYDLIASDGETDASACSSAYGLCDGSWTDADTSEAA</sequence>
<dbReference type="InterPro" id="IPR002500">
    <property type="entry name" value="PAPS_reduct_dom"/>
</dbReference>
<dbReference type="EMBL" id="CP031641">
    <property type="protein sequence ID" value="AXO89016.1"/>
    <property type="molecule type" value="Genomic_DNA"/>
</dbReference>
<dbReference type="Gene3D" id="3.40.50.620">
    <property type="entry name" value="HUPs"/>
    <property type="match status" value="1"/>
</dbReference>
<protein>
    <submittedName>
        <fullName evidence="2">Phosphoadenosine phosphosulfate reductase</fullName>
    </submittedName>
</protein>
<dbReference type="GO" id="GO:0003824">
    <property type="term" value="F:catalytic activity"/>
    <property type="evidence" value="ECO:0007669"/>
    <property type="project" value="InterPro"/>
</dbReference>
<keyword evidence="3" id="KW-1185">Reference proteome</keyword>
<evidence type="ECO:0000313" key="2">
    <source>
        <dbReference type="EMBL" id="AXO89016.1"/>
    </source>
</evidence>
<evidence type="ECO:0000313" key="3">
    <source>
        <dbReference type="Proteomes" id="UP000258127"/>
    </source>
</evidence>
<accession>A0AAI8KCF7</accession>
<feature type="domain" description="Phosphoadenosine phosphosulphate reductase" evidence="1">
    <location>
        <begin position="24"/>
        <end position="235"/>
    </location>
</feature>
<dbReference type="Pfam" id="PF01507">
    <property type="entry name" value="PAPS_reduct"/>
    <property type="match status" value="1"/>
</dbReference>
<dbReference type="AlphaFoldDB" id="A0AAI8KCF7"/>